<evidence type="ECO:0000256" key="6">
    <source>
        <dbReference type="ARBA" id="ARBA00022807"/>
    </source>
</evidence>
<keyword evidence="6" id="KW-0645">Protease</keyword>
<dbReference type="SUPFAM" id="SSF52540">
    <property type="entry name" value="P-loop containing nucleoside triphosphate hydrolases"/>
    <property type="match status" value="1"/>
</dbReference>
<dbReference type="Proteomes" id="UP000031641">
    <property type="component" value="Chromosome"/>
</dbReference>
<dbReference type="KEGG" id="mcan:MCAN360_0165"/>
<keyword evidence="7 13" id="KW-0067">ATP-binding</keyword>
<evidence type="ECO:0000256" key="9">
    <source>
        <dbReference type="ARBA" id="ARBA00023136"/>
    </source>
</evidence>
<feature type="domain" description="Peptidase C39" evidence="12">
    <location>
        <begin position="6"/>
        <end position="131"/>
    </location>
</feature>
<evidence type="ECO:0000313" key="13">
    <source>
        <dbReference type="EMBL" id="BAP39417.1"/>
    </source>
</evidence>
<evidence type="ECO:0000256" key="1">
    <source>
        <dbReference type="ARBA" id="ARBA00004651"/>
    </source>
</evidence>
<dbReference type="Pfam" id="PF00005">
    <property type="entry name" value="ABC_tran"/>
    <property type="match status" value="1"/>
</dbReference>
<dbReference type="Gene3D" id="3.40.50.300">
    <property type="entry name" value="P-loop containing nucleotide triphosphate hydrolases"/>
    <property type="match status" value="1"/>
</dbReference>
<organism evidence="13 14">
    <name type="scientific">Metamycoplasma canadense</name>
    <dbReference type="NCBI Taxonomy" id="29554"/>
    <lineage>
        <taxon>Bacteria</taxon>
        <taxon>Bacillati</taxon>
        <taxon>Mycoplasmatota</taxon>
        <taxon>Mycoplasmoidales</taxon>
        <taxon>Metamycoplasmataceae</taxon>
        <taxon>Metamycoplasma</taxon>
    </lineage>
</organism>
<dbReference type="HOGENOM" id="CLU_000604_95_3_14"/>
<evidence type="ECO:0000256" key="4">
    <source>
        <dbReference type="ARBA" id="ARBA00022692"/>
    </source>
</evidence>
<dbReference type="GO" id="GO:0006508">
    <property type="term" value="P:proteolysis"/>
    <property type="evidence" value="ECO:0007669"/>
    <property type="project" value="InterPro"/>
</dbReference>
<dbReference type="InterPro" id="IPR036640">
    <property type="entry name" value="ABC1_TM_sf"/>
</dbReference>
<dbReference type="GO" id="GO:0005524">
    <property type="term" value="F:ATP binding"/>
    <property type="evidence" value="ECO:0007669"/>
    <property type="project" value="UniProtKB-KW"/>
</dbReference>
<reference evidence="14" key="1">
    <citation type="journal article" date="2014" name="Genome Announc.">
        <title>Complete Genome Sequence of Mycoplasma canadense Strain HAZ 360_1 from Bovine Mastitic Milk in Japan.</title>
        <authorList>
            <person name="Hata E."/>
        </authorList>
    </citation>
    <scope>NUCLEOTIDE SEQUENCE [LARGE SCALE GENOMIC DNA]</scope>
    <source>
        <strain evidence="14">HAZ360_1</strain>
    </source>
</reference>
<dbReference type="AlphaFoldDB" id="A0A077L5Z6"/>
<dbReference type="Gene3D" id="1.20.1560.10">
    <property type="entry name" value="ABC transporter type 1, transmembrane domain"/>
    <property type="match status" value="1"/>
</dbReference>
<evidence type="ECO:0000256" key="7">
    <source>
        <dbReference type="ARBA" id="ARBA00022840"/>
    </source>
</evidence>
<comment type="subcellular location">
    <subcellularLocation>
        <location evidence="1">Cell membrane</location>
        <topology evidence="1">Multi-pass membrane protein</topology>
    </subcellularLocation>
</comment>
<dbReference type="InterPro" id="IPR005074">
    <property type="entry name" value="Peptidase_C39"/>
</dbReference>
<dbReference type="SMART" id="SM00382">
    <property type="entry name" value="AAA"/>
    <property type="match status" value="1"/>
</dbReference>
<feature type="transmembrane region" description="Helical" evidence="10">
    <location>
        <begin position="381"/>
        <end position="399"/>
    </location>
</feature>
<keyword evidence="3" id="KW-0813">Transport</keyword>
<feature type="transmembrane region" description="Helical" evidence="10">
    <location>
        <begin position="155"/>
        <end position="178"/>
    </location>
</feature>
<dbReference type="InterPro" id="IPR011527">
    <property type="entry name" value="ABC1_TM_dom"/>
</dbReference>
<keyword evidence="14" id="KW-1185">Reference proteome</keyword>
<evidence type="ECO:0000259" key="11">
    <source>
        <dbReference type="PROSITE" id="PS50929"/>
    </source>
</evidence>
<dbReference type="Pfam" id="PF03412">
    <property type="entry name" value="Peptidase_C39"/>
    <property type="match status" value="1"/>
</dbReference>
<proteinExistence type="inferred from homology"/>
<evidence type="ECO:0000256" key="8">
    <source>
        <dbReference type="ARBA" id="ARBA00022989"/>
    </source>
</evidence>
<dbReference type="CDD" id="cd00267">
    <property type="entry name" value="ABC_ATPase"/>
    <property type="match status" value="1"/>
</dbReference>
<feature type="domain" description="ABC transmembrane type-1" evidence="11">
    <location>
        <begin position="159"/>
        <end position="327"/>
    </location>
</feature>
<dbReference type="OrthoDB" id="403954at2"/>
<feature type="transmembrane region" description="Helical" evidence="10">
    <location>
        <begin position="267"/>
        <end position="290"/>
    </location>
</feature>
<feature type="transmembrane region" description="Helical" evidence="10">
    <location>
        <begin position="296"/>
        <end position="316"/>
    </location>
</feature>
<dbReference type="GO" id="GO:0005886">
    <property type="term" value="C:plasma membrane"/>
    <property type="evidence" value="ECO:0007669"/>
    <property type="project" value="UniProtKB-SubCell"/>
</dbReference>
<keyword evidence="8 10" id="KW-1133">Transmembrane helix</keyword>
<evidence type="ECO:0000256" key="10">
    <source>
        <dbReference type="SAM" id="Phobius"/>
    </source>
</evidence>
<keyword evidence="5" id="KW-0547">Nucleotide-binding</keyword>
<keyword evidence="6" id="KW-0378">Hydrolase</keyword>
<dbReference type="PROSITE" id="PS50929">
    <property type="entry name" value="ABC_TM1F"/>
    <property type="match status" value="1"/>
</dbReference>
<name>A0A077L5Z6_9BACT</name>
<dbReference type="PANTHER" id="PTHR42734">
    <property type="entry name" value="METAL TRANSPORT SYSTEM ATP-BINDING PROTEIN TM_0124-RELATED"/>
    <property type="match status" value="1"/>
</dbReference>
<dbReference type="InterPro" id="IPR003439">
    <property type="entry name" value="ABC_transporter-like_ATP-bd"/>
</dbReference>
<evidence type="ECO:0000256" key="5">
    <source>
        <dbReference type="ARBA" id="ARBA00022741"/>
    </source>
</evidence>
<dbReference type="Gene3D" id="3.90.70.10">
    <property type="entry name" value="Cysteine proteinases"/>
    <property type="match status" value="1"/>
</dbReference>
<keyword evidence="4 10" id="KW-0812">Transmembrane</keyword>
<evidence type="ECO:0000256" key="3">
    <source>
        <dbReference type="ARBA" id="ARBA00022448"/>
    </source>
</evidence>
<dbReference type="SUPFAM" id="SSF90123">
    <property type="entry name" value="ABC transporter transmembrane region"/>
    <property type="match status" value="1"/>
</dbReference>
<protein>
    <submittedName>
        <fullName evidence="13">ABC transporter ATP-binding protein</fullName>
    </submittedName>
</protein>
<dbReference type="InterPro" id="IPR050153">
    <property type="entry name" value="Metal_Ion_Import_ABC"/>
</dbReference>
<dbReference type="STRING" id="29554.MCAN360_0165"/>
<dbReference type="PROSITE" id="PS50990">
    <property type="entry name" value="PEPTIDASE_C39"/>
    <property type="match status" value="1"/>
</dbReference>
<keyword evidence="9 10" id="KW-0472">Membrane</keyword>
<dbReference type="GO" id="GO:0140359">
    <property type="term" value="F:ABC-type transporter activity"/>
    <property type="evidence" value="ECO:0007669"/>
    <property type="project" value="InterPro"/>
</dbReference>
<comment type="similarity">
    <text evidence="2">Belongs to the ABC transporter superfamily.</text>
</comment>
<gene>
    <name evidence="13" type="primary">sunT</name>
    <name evidence="13" type="ORF">MCAN360_0165</name>
</gene>
<dbReference type="GO" id="GO:0008234">
    <property type="term" value="F:cysteine-type peptidase activity"/>
    <property type="evidence" value="ECO:0007669"/>
    <property type="project" value="UniProtKB-KW"/>
</dbReference>
<accession>A0A077L5Z6</accession>
<dbReference type="EMBL" id="AP014631">
    <property type="protein sequence ID" value="BAP39417.1"/>
    <property type="molecule type" value="Genomic_DNA"/>
</dbReference>
<dbReference type="NCBIfam" id="NF045998">
    <property type="entry name" value="cleave_ABC_plasm"/>
    <property type="match status" value="1"/>
</dbReference>
<feature type="transmembrane region" description="Helical" evidence="10">
    <location>
        <begin position="198"/>
        <end position="219"/>
    </location>
</feature>
<sequence length="673" mass="79844">MKIKEQDSLKDCGIYIIQSLYKFYWKKWLDINELKYLTNYSENGISITELKKIANKVSINIDPFKMTFEELINLNIKDPIITLIKVDNFFHYIIIKKIHKNYFETYDSINGKRKISFENFKLIFSSIILFTKNQKNKNIENKYMYKFQFPFKIKANFLILIILLALISVLLNYFLSFLNKDIFNAIQNKNNEQSFKNLLFLFWISLTVIAVAFVNNIFLNKIKRIISKTIKNNFIKNIQQAKFTQIEKITKNDITIRFLSINLISEFYALFVFFWPTFLLSITLVFPLIFFINFKFIIILTLTNVIKVFIGILFNLNIYKLSKKSIENNLKEINDLSFISHNWNFYDIDFWNSIQKNNFFYTSQINLNLQRKINAFSSFKTVFLSFLNLLNNIIIYTLFIKLQLSNITQLFFILQVQNLLNDPINNLQNYSITKLINKTNIQKIFFVLKIPLKNNKNKFKNNLILNSIRIKNLSLNLGSKKIFSDLNLHIEKNLIIKGENGIGKTTFLKLISGLFYDTKNSIFFNNIPIEKISPSWFTKNVYFSNKNNDFPNTDLYTYLFWNINEKQRNEILRNNDFIFLLNALKLDIFSNLYINKSNLSAGQIQIIKLLPLVIKKYQLILLDETFEFLSNDVWKIMQKCILEKQQNSIIIETSHNEKFLIKNSPVFVIKKIS</sequence>
<dbReference type="GO" id="GO:0016887">
    <property type="term" value="F:ATP hydrolysis activity"/>
    <property type="evidence" value="ECO:0007669"/>
    <property type="project" value="InterPro"/>
</dbReference>
<evidence type="ECO:0000313" key="14">
    <source>
        <dbReference type="Proteomes" id="UP000031641"/>
    </source>
</evidence>
<dbReference type="RefSeq" id="WP_045433349.1">
    <property type="nucleotide sequence ID" value="NZ_AP014631.1"/>
</dbReference>
<evidence type="ECO:0000256" key="2">
    <source>
        <dbReference type="ARBA" id="ARBA00005417"/>
    </source>
</evidence>
<evidence type="ECO:0000259" key="12">
    <source>
        <dbReference type="PROSITE" id="PS50990"/>
    </source>
</evidence>
<dbReference type="InterPro" id="IPR003593">
    <property type="entry name" value="AAA+_ATPase"/>
</dbReference>
<keyword evidence="6" id="KW-0788">Thiol protease</keyword>
<dbReference type="InterPro" id="IPR027417">
    <property type="entry name" value="P-loop_NTPase"/>
</dbReference>